<evidence type="ECO:0000256" key="6">
    <source>
        <dbReference type="ARBA" id="ARBA00022723"/>
    </source>
</evidence>
<sequence>MDNRKAYNSNNNSKHESRHPCFNNYDFHSAVIHLPMVSECNIDYSEDSFRGHCCGDSQKASCNRVLTPNEAMERLYEAKRTIPNLTVAAISGPGEPLADFDTVKETLKAIRQTYPEMLLCLSTNGLLLPIYASHLISLGVNFITVTVNTVSPETGAKFYNYITYLGRRYYGEEGSNILLQNQISGITYLASMGISVRMNIAAIKGRNDHEIPDLVGMARDCGCKLTNILLQPAGRKQDYNGLEAYSGDELNGLRRECETILPQSYYCKPCNADTVETLNTRLSLDFDEPAGNREEDRRPDSVHYRFAVCSRNGTLTDQHFGHAAKFYIYDFEDGVITFLEGRPIEQYCHGSLEDKEDGRIYKLIKAIEDCNCVICMRIGICPSEALKEKNIDVYTTYNLIEDGIREAVNRLYSGLSVDV</sequence>
<protein>
    <submittedName>
        <fullName evidence="13">Nitrogen fixation protein NifB</fullName>
    </submittedName>
</protein>
<dbReference type="InterPro" id="IPR003731">
    <property type="entry name" value="Di-Nase_FeMo-co_biosynth"/>
</dbReference>
<keyword evidence="6" id="KW-0479">Metal-binding</keyword>
<dbReference type="InterPro" id="IPR013785">
    <property type="entry name" value="Aldolase_TIM"/>
</dbReference>
<dbReference type="RefSeq" id="WP_073275718.1">
    <property type="nucleotide sequence ID" value="NZ_FRAC01000010.1"/>
</dbReference>
<accession>A0A1M6R9U3</accession>
<keyword evidence="8" id="KW-0411">Iron-sulfur</keyword>
<dbReference type="STRING" id="1121322.SAMN02745136_02199"/>
<feature type="domain" description="Radical SAM core" evidence="12">
    <location>
        <begin position="59"/>
        <end position="215"/>
    </location>
</feature>
<feature type="domain" description="Dinitrogenase iron-molybdenum cofactor biosynthesis" evidence="11">
    <location>
        <begin position="315"/>
        <end position="409"/>
    </location>
</feature>
<dbReference type="SUPFAM" id="SSF102114">
    <property type="entry name" value="Radical SAM enzymes"/>
    <property type="match status" value="1"/>
</dbReference>
<dbReference type="Pfam" id="PF02579">
    <property type="entry name" value="Nitro_FeMo-Co"/>
    <property type="match status" value="1"/>
</dbReference>
<organism evidence="13 14">
    <name type="scientific">Anaerocolumna jejuensis DSM 15929</name>
    <dbReference type="NCBI Taxonomy" id="1121322"/>
    <lineage>
        <taxon>Bacteria</taxon>
        <taxon>Bacillati</taxon>
        <taxon>Bacillota</taxon>
        <taxon>Clostridia</taxon>
        <taxon>Lachnospirales</taxon>
        <taxon>Lachnospiraceae</taxon>
        <taxon>Anaerocolumna</taxon>
    </lineage>
</organism>
<evidence type="ECO:0000256" key="8">
    <source>
        <dbReference type="ARBA" id="ARBA00023014"/>
    </source>
</evidence>
<dbReference type="SUPFAM" id="SSF53146">
    <property type="entry name" value="Nitrogenase accessory factor-like"/>
    <property type="match status" value="1"/>
</dbReference>
<dbReference type="Pfam" id="PF04055">
    <property type="entry name" value="Radical_SAM"/>
    <property type="match status" value="1"/>
</dbReference>
<evidence type="ECO:0000256" key="4">
    <source>
        <dbReference type="ARBA" id="ARBA00022485"/>
    </source>
</evidence>
<dbReference type="GO" id="GO:0016829">
    <property type="term" value="F:lyase activity"/>
    <property type="evidence" value="ECO:0007669"/>
    <property type="project" value="UniProtKB-KW"/>
</dbReference>
<name>A0A1M6R9U3_9FIRM</name>
<evidence type="ECO:0000313" key="13">
    <source>
        <dbReference type="EMBL" id="SHK29200.1"/>
    </source>
</evidence>
<dbReference type="EMBL" id="FRAC01000010">
    <property type="protein sequence ID" value="SHK29200.1"/>
    <property type="molecule type" value="Genomic_DNA"/>
</dbReference>
<evidence type="ECO:0000259" key="11">
    <source>
        <dbReference type="Pfam" id="PF02579"/>
    </source>
</evidence>
<dbReference type="Proteomes" id="UP000184386">
    <property type="component" value="Unassembled WGS sequence"/>
</dbReference>
<comment type="pathway">
    <text evidence="2">Cofactor biosynthesis; Fe-Mo cofactor biosynthesis.</text>
</comment>
<reference evidence="13 14" key="1">
    <citation type="submission" date="2016-11" db="EMBL/GenBank/DDBJ databases">
        <authorList>
            <person name="Jaros S."/>
            <person name="Januszkiewicz K."/>
            <person name="Wedrychowicz H."/>
        </authorList>
    </citation>
    <scope>NUCLEOTIDE SEQUENCE [LARGE SCALE GENOMIC DNA]</scope>
    <source>
        <strain evidence="13 14">DSM 15929</strain>
    </source>
</reference>
<proteinExistence type="inferred from homology"/>
<evidence type="ECO:0000313" key="14">
    <source>
        <dbReference type="Proteomes" id="UP000184386"/>
    </source>
</evidence>
<evidence type="ECO:0000256" key="5">
    <source>
        <dbReference type="ARBA" id="ARBA00022691"/>
    </source>
</evidence>
<dbReference type="CDD" id="cd00852">
    <property type="entry name" value="NifB"/>
    <property type="match status" value="1"/>
</dbReference>
<evidence type="ECO:0000259" key="12">
    <source>
        <dbReference type="Pfam" id="PF04055"/>
    </source>
</evidence>
<evidence type="ECO:0000256" key="7">
    <source>
        <dbReference type="ARBA" id="ARBA00023004"/>
    </source>
</evidence>
<dbReference type="InterPro" id="IPR058240">
    <property type="entry name" value="rSAM_sf"/>
</dbReference>
<evidence type="ECO:0000256" key="3">
    <source>
        <dbReference type="ARBA" id="ARBA00006804"/>
    </source>
</evidence>
<dbReference type="AlphaFoldDB" id="A0A1M6R9U3"/>
<dbReference type="Gene3D" id="3.30.420.130">
    <property type="entry name" value="Dinitrogenase iron-molybdenum cofactor biosynthesis domain"/>
    <property type="match status" value="1"/>
</dbReference>
<dbReference type="PANTHER" id="PTHR43787:SF13">
    <property type="entry name" value="FEMO COFACTOR BIOSYNTHESIS PROTEIN NIFB"/>
    <property type="match status" value="1"/>
</dbReference>
<keyword evidence="7" id="KW-0408">Iron</keyword>
<dbReference type="InterPro" id="IPR036105">
    <property type="entry name" value="DiNase_FeMo-co_biosyn_sf"/>
</dbReference>
<dbReference type="UniPathway" id="UPA00782"/>
<gene>
    <name evidence="13" type="ORF">SAMN02745136_02199</name>
</gene>
<dbReference type="Gene3D" id="3.20.20.70">
    <property type="entry name" value="Aldolase class I"/>
    <property type="match status" value="1"/>
</dbReference>
<dbReference type="InterPro" id="IPR007197">
    <property type="entry name" value="rSAM"/>
</dbReference>
<evidence type="ECO:0000256" key="10">
    <source>
        <dbReference type="ARBA" id="ARBA00023239"/>
    </source>
</evidence>
<keyword evidence="4" id="KW-0004">4Fe-4S</keyword>
<dbReference type="GO" id="GO:0051539">
    <property type="term" value="F:4 iron, 4 sulfur cluster binding"/>
    <property type="evidence" value="ECO:0007669"/>
    <property type="project" value="UniProtKB-KW"/>
</dbReference>
<evidence type="ECO:0000256" key="9">
    <source>
        <dbReference type="ARBA" id="ARBA00023231"/>
    </source>
</evidence>
<comment type="similarity">
    <text evidence="3">Belongs to the radical SAM superfamily. NifB family.</text>
</comment>
<comment type="cofactor">
    <cofactor evidence="1">
        <name>[4Fe-4S] cluster</name>
        <dbReference type="ChEBI" id="CHEBI:49883"/>
    </cofactor>
</comment>
<evidence type="ECO:0000256" key="1">
    <source>
        <dbReference type="ARBA" id="ARBA00001966"/>
    </source>
</evidence>
<keyword evidence="9" id="KW-0535">Nitrogen fixation</keyword>
<keyword evidence="14" id="KW-1185">Reference proteome</keyword>
<dbReference type="InterPro" id="IPR034165">
    <property type="entry name" value="NifB_C"/>
</dbReference>
<dbReference type="PANTHER" id="PTHR43787">
    <property type="entry name" value="FEMO COFACTOR BIOSYNTHESIS PROTEIN NIFB-RELATED"/>
    <property type="match status" value="1"/>
</dbReference>
<evidence type="ECO:0000256" key="2">
    <source>
        <dbReference type="ARBA" id="ARBA00005155"/>
    </source>
</evidence>
<dbReference type="GO" id="GO:0046872">
    <property type="term" value="F:metal ion binding"/>
    <property type="evidence" value="ECO:0007669"/>
    <property type="project" value="UniProtKB-KW"/>
</dbReference>
<keyword evidence="5" id="KW-0949">S-adenosyl-L-methionine</keyword>
<keyword evidence="10" id="KW-0456">Lyase</keyword>
<dbReference type="OrthoDB" id="9800746at2"/>